<dbReference type="InterPro" id="IPR050232">
    <property type="entry name" value="FBL13/AtMIF1-like"/>
</dbReference>
<dbReference type="SMART" id="SM00256">
    <property type="entry name" value="FBOX"/>
    <property type="match status" value="1"/>
</dbReference>
<reference evidence="3" key="1">
    <citation type="submission" date="2022-12" db="EMBL/GenBank/DDBJ databases">
        <title>Draft genome assemblies for two species of Escallonia (Escalloniales).</title>
        <authorList>
            <person name="Chanderbali A."/>
            <person name="Dervinis C."/>
            <person name="Anghel I."/>
            <person name="Soltis D."/>
            <person name="Soltis P."/>
            <person name="Zapata F."/>
        </authorList>
    </citation>
    <scope>NUCLEOTIDE SEQUENCE</scope>
    <source>
        <strain evidence="3">UCBG92.1500</strain>
        <tissue evidence="3">Leaf</tissue>
    </source>
</reference>
<dbReference type="AlphaFoldDB" id="A0AA88R8S7"/>
<dbReference type="Proteomes" id="UP001187471">
    <property type="component" value="Unassembled WGS sequence"/>
</dbReference>
<feature type="domain" description="FBD" evidence="2">
    <location>
        <begin position="327"/>
        <end position="406"/>
    </location>
</feature>
<dbReference type="SUPFAM" id="SSF81383">
    <property type="entry name" value="F-box domain"/>
    <property type="match status" value="1"/>
</dbReference>
<dbReference type="Pfam" id="PF00646">
    <property type="entry name" value="F-box"/>
    <property type="match status" value="1"/>
</dbReference>
<dbReference type="InterPro" id="IPR055411">
    <property type="entry name" value="LRR_FXL15/At3g58940/PEG3-like"/>
</dbReference>
<evidence type="ECO:0000313" key="4">
    <source>
        <dbReference type="Proteomes" id="UP001187471"/>
    </source>
</evidence>
<keyword evidence="4" id="KW-1185">Reference proteome</keyword>
<dbReference type="SUPFAM" id="SSF52047">
    <property type="entry name" value="RNI-like"/>
    <property type="match status" value="1"/>
</dbReference>
<name>A0AA88R8S7_9ASTE</name>
<dbReference type="InterPro" id="IPR001810">
    <property type="entry name" value="F-box_dom"/>
</dbReference>
<dbReference type="SMART" id="SM00579">
    <property type="entry name" value="FBD"/>
    <property type="match status" value="1"/>
</dbReference>
<dbReference type="EMBL" id="JAVXUO010001214">
    <property type="protein sequence ID" value="KAK2984829.1"/>
    <property type="molecule type" value="Genomic_DNA"/>
</dbReference>
<accession>A0AA88R8S7</accession>
<dbReference type="CDD" id="cd22160">
    <property type="entry name" value="F-box_AtFBL13-like"/>
    <property type="match status" value="1"/>
</dbReference>
<evidence type="ECO:0000259" key="1">
    <source>
        <dbReference type="SMART" id="SM00256"/>
    </source>
</evidence>
<gene>
    <name evidence="3" type="ORF">RJ640_004654</name>
</gene>
<protein>
    <recommendedName>
        <fullName evidence="5">F-box domain-containing protein</fullName>
    </recommendedName>
</protein>
<dbReference type="Pfam" id="PF08387">
    <property type="entry name" value="FBD"/>
    <property type="match status" value="1"/>
</dbReference>
<comment type="caution">
    <text evidence="3">The sequence shown here is derived from an EMBL/GenBank/DDBJ whole genome shotgun (WGS) entry which is preliminary data.</text>
</comment>
<dbReference type="PANTHER" id="PTHR31900">
    <property type="entry name" value="F-BOX/RNI SUPERFAMILY PROTEIN-RELATED"/>
    <property type="match status" value="1"/>
</dbReference>
<evidence type="ECO:0008006" key="5">
    <source>
        <dbReference type="Google" id="ProtNLM"/>
    </source>
</evidence>
<evidence type="ECO:0000259" key="2">
    <source>
        <dbReference type="SMART" id="SM00579"/>
    </source>
</evidence>
<dbReference type="InterPro" id="IPR032675">
    <property type="entry name" value="LRR_dom_sf"/>
</dbReference>
<evidence type="ECO:0000313" key="3">
    <source>
        <dbReference type="EMBL" id="KAK2984829.1"/>
    </source>
</evidence>
<sequence length="406" mass="46491">MEDIISSMPKDILVIIVSLLPFKQAAQTSVLSRRWRSIWLATRNIEFDERHFVKQDEESTETKENQRSDFIRFARQWIGSYKELVIHKFRLAFSNPANHALDMHHCIGFAVARRVKVLDLDFFVPSWSEMSLEDHHGALFGLPLSVYKDFAENLESLKLFSCNFLVAKFKSFRALKNLSLGWVNLTTSVVTALLTKCPVLESLSLKRCWGLDYLDISAPSLTSLVVDKCLYLERGIRVDARTLRFLKYSGTVISLRIEDLRSIVEAVLDFGLEFEFRDRGKILRDFLVGVGSCRVLTICSYILQGYNIDSLLHNHDFMMSELNDVYPCMTTTLKVVEVKGFKGGIDESLLLKYFIRYGTVLEKMAITVSKEEDPAGGFRLGLNYRQKAMQLLLLPRASRRLATVIS</sequence>
<dbReference type="InterPro" id="IPR036047">
    <property type="entry name" value="F-box-like_dom_sf"/>
</dbReference>
<dbReference type="Pfam" id="PF24758">
    <property type="entry name" value="LRR_At5g56370"/>
    <property type="match status" value="1"/>
</dbReference>
<feature type="domain" description="F-box" evidence="1">
    <location>
        <begin position="8"/>
        <end position="49"/>
    </location>
</feature>
<dbReference type="InterPro" id="IPR006566">
    <property type="entry name" value="FBD"/>
</dbReference>
<dbReference type="InterPro" id="IPR053781">
    <property type="entry name" value="F-box_AtFBL13-like"/>
</dbReference>
<organism evidence="3 4">
    <name type="scientific">Escallonia rubra</name>
    <dbReference type="NCBI Taxonomy" id="112253"/>
    <lineage>
        <taxon>Eukaryota</taxon>
        <taxon>Viridiplantae</taxon>
        <taxon>Streptophyta</taxon>
        <taxon>Embryophyta</taxon>
        <taxon>Tracheophyta</taxon>
        <taxon>Spermatophyta</taxon>
        <taxon>Magnoliopsida</taxon>
        <taxon>eudicotyledons</taxon>
        <taxon>Gunneridae</taxon>
        <taxon>Pentapetalae</taxon>
        <taxon>asterids</taxon>
        <taxon>campanulids</taxon>
        <taxon>Escalloniales</taxon>
        <taxon>Escalloniaceae</taxon>
        <taxon>Escallonia</taxon>
    </lineage>
</organism>
<proteinExistence type="predicted"/>
<dbReference type="Gene3D" id="1.20.1280.50">
    <property type="match status" value="1"/>
</dbReference>
<dbReference type="PANTHER" id="PTHR31900:SF34">
    <property type="entry name" value="EMB|CAB62440.1-RELATED"/>
    <property type="match status" value="1"/>
</dbReference>
<dbReference type="Gene3D" id="3.80.10.10">
    <property type="entry name" value="Ribonuclease Inhibitor"/>
    <property type="match status" value="1"/>
</dbReference>